<sequence length="212" mass="23547">MHRRHDACRKNVYDKRPGAFFGAPLSSPFFPGKVPGSGGAGLHCRGDTLVLEDEENPKMFGKHLSTLRLEGQESPGLAIIVFLLYESGCGEKLNNLQQTQFWVNVWCSIIHGTLLGPHFYDGTLNENGYLEVLSFASHSMTLNTRGCYGLRLLCPHTERNIGLGWWIGQNVHRMRVIRGSPTSPTGLEPSSAHVVNTSFSEGWKGWVFNVYG</sequence>
<protein>
    <submittedName>
        <fullName evidence="1">Uncharacterized protein</fullName>
    </submittedName>
</protein>
<reference evidence="1 2" key="1">
    <citation type="submission" date="2015-07" db="EMBL/GenBank/DDBJ databases">
        <title>The genome of Habropoda laboriosa.</title>
        <authorList>
            <person name="Pan H."/>
            <person name="Kapheim K."/>
        </authorList>
    </citation>
    <scope>NUCLEOTIDE SEQUENCE [LARGE SCALE GENOMIC DNA]</scope>
    <source>
        <strain evidence="1">0110345459</strain>
    </source>
</reference>
<name>A0A0L7QYR7_9HYME</name>
<proteinExistence type="predicted"/>
<gene>
    <name evidence="1" type="ORF">WH47_02786</name>
</gene>
<dbReference type="Proteomes" id="UP000053825">
    <property type="component" value="Unassembled WGS sequence"/>
</dbReference>
<evidence type="ECO:0000313" key="1">
    <source>
        <dbReference type="EMBL" id="KOC63760.1"/>
    </source>
</evidence>
<dbReference type="EMBL" id="KQ414686">
    <property type="protein sequence ID" value="KOC63760.1"/>
    <property type="molecule type" value="Genomic_DNA"/>
</dbReference>
<accession>A0A0L7QYR7</accession>
<organism evidence="1 2">
    <name type="scientific">Habropoda laboriosa</name>
    <dbReference type="NCBI Taxonomy" id="597456"/>
    <lineage>
        <taxon>Eukaryota</taxon>
        <taxon>Metazoa</taxon>
        <taxon>Ecdysozoa</taxon>
        <taxon>Arthropoda</taxon>
        <taxon>Hexapoda</taxon>
        <taxon>Insecta</taxon>
        <taxon>Pterygota</taxon>
        <taxon>Neoptera</taxon>
        <taxon>Endopterygota</taxon>
        <taxon>Hymenoptera</taxon>
        <taxon>Apocrita</taxon>
        <taxon>Aculeata</taxon>
        <taxon>Apoidea</taxon>
        <taxon>Anthophila</taxon>
        <taxon>Apidae</taxon>
        <taxon>Habropoda</taxon>
    </lineage>
</organism>
<evidence type="ECO:0000313" key="2">
    <source>
        <dbReference type="Proteomes" id="UP000053825"/>
    </source>
</evidence>
<keyword evidence="2" id="KW-1185">Reference proteome</keyword>
<dbReference type="AlphaFoldDB" id="A0A0L7QYR7"/>